<comment type="caution">
    <text evidence="4">The sequence shown here is derived from an EMBL/GenBank/DDBJ whole genome shotgun (WGS) entry which is preliminary data.</text>
</comment>
<evidence type="ECO:0000313" key="5">
    <source>
        <dbReference type="Proteomes" id="UP001202281"/>
    </source>
</evidence>
<sequence length="382" mass="39917">MAETVAFPLESLELRSRAGEDATLLLTLEPVEITAPADDEVVVRVEGAPVNPSDIGLMLGAVEPEAFVPSGTGEFPALSAPIPAALFQRLRARTGQSLPVGFEGMGTVVAAGAAAQPLLGRTVAMVGSGTYARFHKLPAASCLVLPDGTPPRDGAASFVNPLTALAMTDTMRHEGHSALVHTAAASNLGQMLVRICKADGIPLVNVVRSEEQARLLRGIGAEFVCNSAAPDFDETLARAIGETGATLGFDAVGGGDLASRILSAMEKALSARQVPYSRYGSETHKQVYIYGGLDPSPTVLHKDYGMAWSVGGWLLFSYLGKIEPETVEAMKHRIVRELTTTFASGFNREIALEDLLTPAGLTAACARATGAKVLLRPNGAAA</sequence>
<feature type="domain" description="Enoyl reductase (ER)" evidence="3">
    <location>
        <begin position="19"/>
        <end position="288"/>
    </location>
</feature>
<evidence type="ECO:0000256" key="2">
    <source>
        <dbReference type="ARBA" id="ARBA00023002"/>
    </source>
</evidence>
<keyword evidence="2" id="KW-0560">Oxidoreductase</keyword>
<name>A0ABT0BS64_9SPHN</name>
<dbReference type="Gene3D" id="3.90.180.10">
    <property type="entry name" value="Medium-chain alcohol dehydrogenases, catalytic domain"/>
    <property type="match status" value="1"/>
</dbReference>
<protein>
    <submittedName>
        <fullName evidence="4">Zinc-binding dehydrogenase</fullName>
    </submittedName>
</protein>
<dbReference type="SUPFAM" id="SSF51735">
    <property type="entry name" value="NAD(P)-binding Rossmann-fold domains"/>
    <property type="match status" value="1"/>
</dbReference>
<evidence type="ECO:0000256" key="1">
    <source>
        <dbReference type="ARBA" id="ARBA00022857"/>
    </source>
</evidence>
<evidence type="ECO:0000313" key="4">
    <source>
        <dbReference type="EMBL" id="MCJ2187636.1"/>
    </source>
</evidence>
<dbReference type="EMBL" id="JALHLG010000016">
    <property type="protein sequence ID" value="MCJ2187636.1"/>
    <property type="molecule type" value="Genomic_DNA"/>
</dbReference>
<proteinExistence type="predicted"/>
<evidence type="ECO:0000259" key="3">
    <source>
        <dbReference type="SMART" id="SM00829"/>
    </source>
</evidence>
<dbReference type="Pfam" id="PF00107">
    <property type="entry name" value="ADH_zinc_N"/>
    <property type="match status" value="1"/>
</dbReference>
<dbReference type="PANTHER" id="PTHR48106:SF18">
    <property type="entry name" value="QUINONE OXIDOREDUCTASE PIG3"/>
    <property type="match status" value="1"/>
</dbReference>
<dbReference type="InterPro" id="IPR036291">
    <property type="entry name" value="NAD(P)-bd_dom_sf"/>
</dbReference>
<dbReference type="InterPro" id="IPR020843">
    <property type="entry name" value="ER"/>
</dbReference>
<gene>
    <name evidence="4" type="ORF">MTR66_12520</name>
</gene>
<keyword evidence="1" id="KW-0521">NADP</keyword>
<organism evidence="4 5">
    <name type="scientific">Novosphingobium beihaiensis</name>
    <dbReference type="NCBI Taxonomy" id="2930389"/>
    <lineage>
        <taxon>Bacteria</taxon>
        <taxon>Pseudomonadati</taxon>
        <taxon>Pseudomonadota</taxon>
        <taxon>Alphaproteobacteria</taxon>
        <taxon>Sphingomonadales</taxon>
        <taxon>Sphingomonadaceae</taxon>
        <taxon>Novosphingobium</taxon>
    </lineage>
</organism>
<dbReference type="PANTHER" id="PTHR48106">
    <property type="entry name" value="QUINONE OXIDOREDUCTASE PIG3-RELATED"/>
    <property type="match status" value="1"/>
</dbReference>
<dbReference type="RefSeq" id="WP_243921511.1">
    <property type="nucleotide sequence ID" value="NZ_JALHLG010000016.1"/>
</dbReference>
<reference evidence="4 5" key="1">
    <citation type="submission" date="2022-04" db="EMBL/GenBank/DDBJ databases">
        <title>Identification of a novel bacterium isolated from mangrove sediments.</title>
        <authorList>
            <person name="Pan X."/>
        </authorList>
    </citation>
    <scope>NUCLEOTIDE SEQUENCE [LARGE SCALE GENOMIC DNA]</scope>
    <source>
        <strain evidence="4 5">B2638</strain>
    </source>
</reference>
<accession>A0ABT0BS64</accession>
<dbReference type="SMART" id="SM00829">
    <property type="entry name" value="PKS_ER"/>
    <property type="match status" value="1"/>
</dbReference>
<dbReference type="InterPro" id="IPR013149">
    <property type="entry name" value="ADH-like_C"/>
</dbReference>
<dbReference type="InterPro" id="IPR011032">
    <property type="entry name" value="GroES-like_sf"/>
</dbReference>
<dbReference type="Proteomes" id="UP001202281">
    <property type="component" value="Unassembled WGS sequence"/>
</dbReference>
<dbReference type="Gene3D" id="3.40.50.720">
    <property type="entry name" value="NAD(P)-binding Rossmann-like Domain"/>
    <property type="match status" value="1"/>
</dbReference>
<keyword evidence="5" id="KW-1185">Reference proteome</keyword>
<dbReference type="SUPFAM" id="SSF50129">
    <property type="entry name" value="GroES-like"/>
    <property type="match status" value="1"/>
</dbReference>